<dbReference type="Proteomes" id="UP000660885">
    <property type="component" value="Unassembled WGS sequence"/>
</dbReference>
<dbReference type="RefSeq" id="WP_202834966.1">
    <property type="nucleotide sequence ID" value="NZ_JAETWB010000035.1"/>
</dbReference>
<sequence>MSYQDVRALNCISSILTNHGASKQPGDTLWHYTAAPGLDAMLTNQSIRATHYTCFNDRMEVILGYSLMIKAAHQRRWDGSGVASDIVNLLDRIEFLCKGEVTPALKRWPHGFPESYINDTYEYYIACFSEAGDDVSQWTNYSGGEGGYALGFDPKLLRRPFDLPRYTEVYFVPVVYNEDEQSRLIGLYLDAMINAYRKSAETDLEFDDAFFNHHAYKWLTAFSALASIFKHKSFLTEKEWRLILCFSPHDRSQMTEKLEFTPKTSLFARHYPTTFRRYPIRKIKIGPSRFQDASKRSIEFKLTKAKLGCEVEMSDSTYQTAR</sequence>
<proteinExistence type="predicted"/>
<comment type="caution">
    <text evidence="1">The sequence shown here is derived from an EMBL/GenBank/DDBJ whole genome shotgun (WGS) entry which is preliminary data.</text>
</comment>
<evidence type="ECO:0000313" key="2">
    <source>
        <dbReference type="Proteomes" id="UP000660885"/>
    </source>
</evidence>
<dbReference type="EMBL" id="JAETWB010000035">
    <property type="protein sequence ID" value="MBL6081752.1"/>
    <property type="molecule type" value="Genomic_DNA"/>
</dbReference>
<dbReference type="Pfam" id="PF11185">
    <property type="entry name" value="DUF2971"/>
    <property type="match status" value="1"/>
</dbReference>
<evidence type="ECO:0000313" key="1">
    <source>
        <dbReference type="EMBL" id="MBL6081752.1"/>
    </source>
</evidence>
<organism evidence="1 2">
    <name type="scientific">Belnapia arida</name>
    <dbReference type="NCBI Taxonomy" id="2804533"/>
    <lineage>
        <taxon>Bacteria</taxon>
        <taxon>Pseudomonadati</taxon>
        <taxon>Pseudomonadota</taxon>
        <taxon>Alphaproteobacteria</taxon>
        <taxon>Acetobacterales</taxon>
        <taxon>Roseomonadaceae</taxon>
        <taxon>Belnapia</taxon>
    </lineage>
</organism>
<protein>
    <submittedName>
        <fullName evidence="1">DUF2971 domain-containing protein</fullName>
    </submittedName>
</protein>
<gene>
    <name evidence="1" type="ORF">JMJ56_27600</name>
</gene>
<name>A0ABS1UAN8_9PROT</name>
<dbReference type="InterPro" id="IPR021352">
    <property type="entry name" value="DUF2971"/>
</dbReference>
<accession>A0ABS1UAN8</accession>
<reference evidence="1 2" key="1">
    <citation type="submission" date="2021-01" db="EMBL/GenBank/DDBJ databases">
        <title>Belnapia mucosa sp. nov. and Belnapia arida sp. nov., isolated from the Tabernas Desert (Almeria, Spain).</title>
        <authorList>
            <person name="Molina-Menor E."/>
            <person name="Vidal-Verdu A."/>
            <person name="Calonge A."/>
            <person name="Satari L."/>
            <person name="Pereto J."/>
            <person name="Porcar M."/>
        </authorList>
    </citation>
    <scope>NUCLEOTIDE SEQUENCE [LARGE SCALE GENOMIC DNA]</scope>
    <source>
        <strain evidence="1 2">T18</strain>
    </source>
</reference>
<keyword evidence="2" id="KW-1185">Reference proteome</keyword>